<dbReference type="EC" id="4.1.1.65" evidence="4"/>
<evidence type="ECO:0000259" key="3">
    <source>
        <dbReference type="Pfam" id="PF12588"/>
    </source>
</evidence>
<dbReference type="InterPro" id="IPR003817">
    <property type="entry name" value="PS_Dcarbxylase"/>
</dbReference>
<dbReference type="EMBL" id="LASV01000428">
    <property type="protein sequence ID" value="KKA18684.1"/>
    <property type="molecule type" value="Genomic_DNA"/>
</dbReference>
<comment type="caution">
    <text evidence="4">The sequence shown here is derived from an EMBL/GenBank/DDBJ whole genome shotgun (WGS) entry which is preliminary data.</text>
</comment>
<dbReference type="Proteomes" id="UP000053958">
    <property type="component" value="Unassembled WGS sequence"/>
</dbReference>
<dbReference type="RefSeq" id="XP_013325296.1">
    <property type="nucleotide sequence ID" value="XM_013469842.1"/>
</dbReference>
<dbReference type="AlphaFoldDB" id="A0A0F4YKE9"/>
<proteinExistence type="predicted"/>
<dbReference type="InterPro" id="IPR022237">
    <property type="entry name" value="PsiD-like"/>
</dbReference>
<feature type="domain" description="L-tryptophan decarboxylase PsiD-like" evidence="3">
    <location>
        <begin position="63"/>
        <end position="201"/>
    </location>
</feature>
<dbReference type="OrthoDB" id="5973539at2759"/>
<dbReference type="STRING" id="1408163.A0A0F4YKE9"/>
<keyword evidence="5" id="KW-1185">Reference proteome</keyword>
<evidence type="ECO:0000256" key="1">
    <source>
        <dbReference type="ARBA" id="ARBA00022793"/>
    </source>
</evidence>
<dbReference type="GeneID" id="25319625"/>
<reference evidence="4 5" key="1">
    <citation type="submission" date="2015-04" db="EMBL/GenBank/DDBJ databases">
        <authorList>
            <person name="Heijne W.H."/>
            <person name="Fedorova N.D."/>
            <person name="Nierman W.C."/>
            <person name="Vollebregt A.W."/>
            <person name="Zhao Z."/>
            <person name="Wu L."/>
            <person name="Kumar M."/>
            <person name="Stam H."/>
            <person name="van den Berg M.A."/>
            <person name="Pel H.J."/>
        </authorList>
    </citation>
    <scope>NUCLEOTIDE SEQUENCE [LARGE SCALE GENOMIC DNA]</scope>
    <source>
        <strain evidence="4 5">CBS 393.64</strain>
    </source>
</reference>
<dbReference type="PANTHER" id="PTHR10067">
    <property type="entry name" value="PHOSPHATIDYLSERINE DECARBOXYLASE"/>
    <property type="match status" value="1"/>
</dbReference>
<dbReference type="Pfam" id="PF02666">
    <property type="entry name" value="PS_Dcarbxylase"/>
    <property type="match status" value="1"/>
</dbReference>
<dbReference type="GO" id="GO:0006646">
    <property type="term" value="P:phosphatidylethanolamine biosynthetic process"/>
    <property type="evidence" value="ECO:0007669"/>
    <property type="project" value="TreeGrafter"/>
</dbReference>
<dbReference type="Pfam" id="PF12588">
    <property type="entry name" value="PSDC"/>
    <property type="match status" value="1"/>
</dbReference>
<accession>A0A0F4YKE9</accession>
<gene>
    <name evidence="4" type="ORF">T310_7349</name>
</gene>
<protein>
    <submittedName>
        <fullName evidence="4">Phosphatidylserine decarboxylase</fullName>
        <ecNumber evidence="4">4.1.1.65</ecNumber>
    </submittedName>
</protein>
<dbReference type="PANTHER" id="PTHR10067:SF9">
    <property type="entry name" value="PHOSPHATIDYLSERINE DECARBOXYLASE FAMILY PROTEIN (AFU_ORTHOLOGUE AFUA_7G01730)"/>
    <property type="match status" value="1"/>
</dbReference>
<evidence type="ECO:0000256" key="2">
    <source>
        <dbReference type="ARBA" id="ARBA00023239"/>
    </source>
</evidence>
<keyword evidence="2 4" id="KW-0456">Lyase</keyword>
<evidence type="ECO:0000313" key="4">
    <source>
        <dbReference type="EMBL" id="KKA18684.1"/>
    </source>
</evidence>
<organism evidence="4 5">
    <name type="scientific">Rasamsonia emersonii (strain ATCC 16479 / CBS 393.64 / IMI 116815)</name>
    <dbReference type="NCBI Taxonomy" id="1408163"/>
    <lineage>
        <taxon>Eukaryota</taxon>
        <taxon>Fungi</taxon>
        <taxon>Dikarya</taxon>
        <taxon>Ascomycota</taxon>
        <taxon>Pezizomycotina</taxon>
        <taxon>Eurotiomycetes</taxon>
        <taxon>Eurotiomycetidae</taxon>
        <taxon>Eurotiales</taxon>
        <taxon>Trichocomaceae</taxon>
        <taxon>Rasamsonia</taxon>
    </lineage>
</organism>
<sequence>MQDAFLVEGNVIQTDGGQMTKKHESIPKQEHVKRWLPDDHRVHKDWLKGLVSEVDGHPDKPLHPVLQEFKDLIEKNTRVYMLFQSMFQQIPKKKPYRDSPTGHPQIRDYEHLLQVLNRVLTSAPSWNDRSNRLGLVGVPISAILDWPMGTPSGFAAFLDPDVNAMIKKVLNAWSEYLCSPESASVLDDSASGWFNAHGVHELTAVANVGVTTYSFDQLFDCDPAAPHHGYRSWDHFFTRTFRDGVRPVASPDDPRVIANACESQPYNIATDVKARDQFWMKGQPYSIRDMLAHDPLAEQFVGGTVYQAYLSALSYHRWHAPVSGTVVNAYVVDGTYYSEPLFEGLGDPDPDSHGIDVRGETTSQGYLTATATRALIFIEADDPAVGLVAFVGVGMAEVSTCDITVSKGQRVKKGDQIGMFHFGGSTHCLVFRKGVHVTGFPRLGREENVPVKSQLAVVSCV</sequence>
<dbReference type="GO" id="GO:0005739">
    <property type="term" value="C:mitochondrion"/>
    <property type="evidence" value="ECO:0007669"/>
    <property type="project" value="TreeGrafter"/>
</dbReference>
<evidence type="ECO:0000313" key="5">
    <source>
        <dbReference type="Proteomes" id="UP000053958"/>
    </source>
</evidence>
<name>A0A0F4YKE9_RASE3</name>
<dbReference type="GO" id="GO:0004609">
    <property type="term" value="F:phosphatidylserine decarboxylase activity"/>
    <property type="evidence" value="ECO:0007669"/>
    <property type="project" value="UniProtKB-EC"/>
</dbReference>
<keyword evidence="1" id="KW-0210">Decarboxylase</keyword>